<evidence type="ECO:0000259" key="14">
    <source>
        <dbReference type="PROSITE" id="PS50862"/>
    </source>
</evidence>
<keyword evidence="16" id="KW-1185">Reference proteome</keyword>
<dbReference type="GO" id="GO:0000049">
    <property type="term" value="F:tRNA binding"/>
    <property type="evidence" value="ECO:0007669"/>
    <property type="project" value="InterPro"/>
</dbReference>
<dbReference type="InterPro" id="IPR045864">
    <property type="entry name" value="aa-tRNA-synth_II/BPL/LPL"/>
</dbReference>
<keyword evidence="11" id="KW-0648">Protein biosynthesis</keyword>
<dbReference type="SUPFAM" id="SSF55681">
    <property type="entry name" value="Class II aaRS and biotin synthetases"/>
    <property type="match status" value="1"/>
</dbReference>
<keyword evidence="12" id="KW-0030">Aminoacyl-tRNA synthetase</keyword>
<name>A0AAU9JI43_9CILI</name>
<gene>
    <name evidence="15" type="ORF">BSTOLATCC_MIC35145</name>
</gene>
<dbReference type="GO" id="GO:0004826">
    <property type="term" value="F:phenylalanine-tRNA ligase activity"/>
    <property type="evidence" value="ECO:0007669"/>
    <property type="project" value="UniProtKB-EC"/>
</dbReference>
<dbReference type="GO" id="GO:0005524">
    <property type="term" value="F:ATP binding"/>
    <property type="evidence" value="ECO:0007669"/>
    <property type="project" value="UniProtKB-KW"/>
</dbReference>
<evidence type="ECO:0000256" key="13">
    <source>
        <dbReference type="ARBA" id="ARBA00030612"/>
    </source>
</evidence>
<dbReference type="GO" id="GO:0005829">
    <property type="term" value="C:cytosol"/>
    <property type="evidence" value="ECO:0007669"/>
    <property type="project" value="TreeGrafter"/>
</dbReference>
<reference evidence="15" key="1">
    <citation type="submission" date="2021-09" db="EMBL/GenBank/DDBJ databases">
        <authorList>
            <consortium name="AG Swart"/>
            <person name="Singh M."/>
            <person name="Singh A."/>
            <person name="Seah K."/>
            <person name="Emmerich C."/>
        </authorList>
    </citation>
    <scope>NUCLEOTIDE SEQUENCE</scope>
    <source>
        <strain evidence="15">ATCC30299</strain>
    </source>
</reference>
<comment type="cofactor">
    <cofactor evidence="1">
        <name>Mg(2+)</name>
        <dbReference type="ChEBI" id="CHEBI:18420"/>
    </cofactor>
</comment>
<protein>
    <recommendedName>
        <fullName evidence="4">phenylalanine--tRNA ligase</fullName>
        <ecNumber evidence="4">6.1.1.20</ecNumber>
    </recommendedName>
    <alternativeName>
        <fullName evidence="13">Phenylalanyl-tRNA synthetase alpha subunit</fullName>
    </alternativeName>
</protein>
<dbReference type="Gene3D" id="3.30.1370.240">
    <property type="match status" value="1"/>
</dbReference>
<comment type="subcellular location">
    <subcellularLocation>
        <location evidence="2">Cytoplasm</location>
    </subcellularLocation>
</comment>
<keyword evidence="9" id="KW-0067">ATP-binding</keyword>
<dbReference type="Proteomes" id="UP001162131">
    <property type="component" value="Unassembled WGS sequence"/>
</dbReference>
<comment type="caution">
    <text evidence="15">The sequence shown here is derived from an EMBL/GenBank/DDBJ whole genome shotgun (WGS) entry which is preliminary data.</text>
</comment>
<organism evidence="15 16">
    <name type="scientific">Blepharisma stoltei</name>
    <dbReference type="NCBI Taxonomy" id="1481888"/>
    <lineage>
        <taxon>Eukaryota</taxon>
        <taxon>Sar</taxon>
        <taxon>Alveolata</taxon>
        <taxon>Ciliophora</taxon>
        <taxon>Postciliodesmatophora</taxon>
        <taxon>Heterotrichea</taxon>
        <taxon>Heterotrichida</taxon>
        <taxon>Blepharismidae</taxon>
        <taxon>Blepharisma</taxon>
    </lineage>
</organism>
<evidence type="ECO:0000256" key="4">
    <source>
        <dbReference type="ARBA" id="ARBA00012814"/>
    </source>
</evidence>
<dbReference type="InterPro" id="IPR040725">
    <property type="entry name" value="PheRS_DBD3"/>
</dbReference>
<dbReference type="PANTHER" id="PTHR11538:SF40">
    <property type="entry name" value="PHENYLALANINE--TRNA LIGASE ALPHA SUBUNIT"/>
    <property type="match status" value="1"/>
</dbReference>
<accession>A0AAU9JI43</accession>
<dbReference type="FunFam" id="3.30.930.10:FF:000178">
    <property type="entry name" value="Phenylalanyl-tRNA synthetase subunit alpha"/>
    <property type="match status" value="1"/>
</dbReference>
<dbReference type="GO" id="GO:0006432">
    <property type="term" value="P:phenylalanyl-tRNA aminoacylation"/>
    <property type="evidence" value="ECO:0007669"/>
    <property type="project" value="InterPro"/>
</dbReference>
<evidence type="ECO:0000256" key="10">
    <source>
        <dbReference type="ARBA" id="ARBA00022842"/>
    </source>
</evidence>
<proteinExistence type="inferred from homology"/>
<dbReference type="NCBIfam" id="TIGR00468">
    <property type="entry name" value="pheS"/>
    <property type="match status" value="1"/>
</dbReference>
<dbReference type="CDD" id="cd00496">
    <property type="entry name" value="PheRS_alpha_core"/>
    <property type="match status" value="1"/>
</dbReference>
<keyword evidence="8" id="KW-0547">Nucleotide-binding</keyword>
<evidence type="ECO:0000313" key="15">
    <source>
        <dbReference type="EMBL" id="CAG9324124.1"/>
    </source>
</evidence>
<evidence type="ECO:0000313" key="16">
    <source>
        <dbReference type="Proteomes" id="UP001162131"/>
    </source>
</evidence>
<keyword evidence="5" id="KW-0963">Cytoplasm</keyword>
<keyword evidence="6" id="KW-0436">Ligase</keyword>
<evidence type="ECO:0000256" key="6">
    <source>
        <dbReference type="ARBA" id="ARBA00022598"/>
    </source>
</evidence>
<evidence type="ECO:0000256" key="2">
    <source>
        <dbReference type="ARBA" id="ARBA00004496"/>
    </source>
</evidence>
<dbReference type="GO" id="GO:0009328">
    <property type="term" value="C:phenylalanine-tRNA ligase complex"/>
    <property type="evidence" value="ECO:0007669"/>
    <property type="project" value="TreeGrafter"/>
</dbReference>
<evidence type="ECO:0000256" key="8">
    <source>
        <dbReference type="ARBA" id="ARBA00022741"/>
    </source>
</evidence>
<evidence type="ECO:0000256" key="11">
    <source>
        <dbReference type="ARBA" id="ARBA00022917"/>
    </source>
</evidence>
<dbReference type="PROSITE" id="PS50862">
    <property type="entry name" value="AA_TRNA_LIGASE_II"/>
    <property type="match status" value="1"/>
</dbReference>
<dbReference type="Pfam" id="PF18553">
    <property type="entry name" value="PheRS_DBD3"/>
    <property type="match status" value="1"/>
</dbReference>
<dbReference type="AlphaFoldDB" id="A0AAU9JI43"/>
<dbReference type="EC" id="6.1.1.20" evidence="4"/>
<keyword evidence="10" id="KW-0460">Magnesium</keyword>
<keyword evidence="7" id="KW-0479">Metal-binding</keyword>
<dbReference type="PANTHER" id="PTHR11538">
    <property type="entry name" value="PHENYLALANYL-TRNA SYNTHETASE"/>
    <property type="match status" value="1"/>
</dbReference>
<evidence type="ECO:0000256" key="1">
    <source>
        <dbReference type="ARBA" id="ARBA00001946"/>
    </source>
</evidence>
<dbReference type="Gene3D" id="1.10.10.2330">
    <property type="match status" value="1"/>
</dbReference>
<evidence type="ECO:0000256" key="5">
    <source>
        <dbReference type="ARBA" id="ARBA00022490"/>
    </source>
</evidence>
<dbReference type="InterPro" id="IPR004529">
    <property type="entry name" value="Phe-tRNA-synth_IIc_asu"/>
</dbReference>
<dbReference type="InterPro" id="IPR006195">
    <property type="entry name" value="aa-tRNA-synth_II"/>
</dbReference>
<dbReference type="EMBL" id="CAJZBQ010000035">
    <property type="protein sequence ID" value="CAG9324124.1"/>
    <property type="molecule type" value="Genomic_DNA"/>
</dbReference>
<evidence type="ECO:0000256" key="3">
    <source>
        <dbReference type="ARBA" id="ARBA00006703"/>
    </source>
</evidence>
<dbReference type="NCBIfam" id="NF003210">
    <property type="entry name" value="PRK04172.1"/>
    <property type="match status" value="1"/>
</dbReference>
<dbReference type="Gene3D" id="1.10.10.2320">
    <property type="match status" value="1"/>
</dbReference>
<dbReference type="GO" id="GO:0046872">
    <property type="term" value="F:metal ion binding"/>
    <property type="evidence" value="ECO:0007669"/>
    <property type="project" value="UniProtKB-KW"/>
</dbReference>
<dbReference type="Gene3D" id="3.30.930.10">
    <property type="entry name" value="Bira Bifunctional Protein, Domain 2"/>
    <property type="match status" value="1"/>
</dbReference>
<evidence type="ECO:0000256" key="9">
    <source>
        <dbReference type="ARBA" id="ARBA00022840"/>
    </source>
</evidence>
<comment type="similarity">
    <text evidence="3">Belongs to the class-II aminoacyl-tRNA synthetase family. Phe-tRNA synthetase alpha subunit type 2 subfamily.</text>
</comment>
<evidence type="ECO:0000256" key="7">
    <source>
        <dbReference type="ARBA" id="ARBA00022723"/>
    </source>
</evidence>
<sequence length="487" mass="56087">MEEALLSELVAHDEITNSFEFAQHLNKSHQELASAISSLSMDEFIIAEHREQLVPELTDKGKEFVREGSPEVIVYNYVLNNPGVSQAQIQTTLGEVGKFGFSQAMKNKWIGIDKETKLVNVTVDHVDDTVKLQLEAFQRNEEVKIDELRKRKLIDNVKRSYFVIRKGPNFAPHRQKPEAELTYDMVRTGNWKTTTFKEYNFNAKGKYPAGGHLHPLLKVRAQVRNILLDMGFEEMPTNTFVVSSFWNFDALFQPQAHPARDAHDTFFIKSPEFANDFEDDYRQRVQEVHERGGYESIGFRYKWSIDDARKNVLRTHTTANSSKMLYKLAQNGFKPKKYFSIDRVFRNETLDATHLAEFHQIEGVVADRNIGLADLIGIIAEFFRRMGITDIKFKPAYNPYTEPSMEIFGYHPILKKWTEIGNSGVFRPEMLRPMGLPEDVNVLGWGLSLERPTMIQYSIGNIRDLFGSKLELSGIQSNPICRFKTDE</sequence>
<dbReference type="InterPro" id="IPR002319">
    <property type="entry name" value="Phenylalanyl-tRNA_Synthase"/>
</dbReference>
<evidence type="ECO:0000256" key="12">
    <source>
        <dbReference type="ARBA" id="ARBA00023146"/>
    </source>
</evidence>
<dbReference type="Pfam" id="PF01409">
    <property type="entry name" value="tRNA-synt_2d"/>
    <property type="match status" value="1"/>
</dbReference>
<feature type="domain" description="Aminoacyl-transfer RNA synthetases class-II family profile" evidence="14">
    <location>
        <begin position="218"/>
        <end position="479"/>
    </location>
</feature>